<dbReference type="Pfam" id="PF04404">
    <property type="entry name" value="ERF"/>
    <property type="match status" value="1"/>
</dbReference>
<evidence type="ECO:0000313" key="2">
    <source>
        <dbReference type="EMBL" id="SMP36556.1"/>
    </source>
</evidence>
<sequence length="290" mass="32894">MNNQIAQVEDQGAAPMLPADPMVSMIERVAMDPNVPIERLERMMDLKDRHDTNQREEDQREAKRAYNSAMAKAQAHMPTVAKSKQNTHTRSTYADLSDIEEQAMPIAYSHGFSVSFNPGGKDDKDNLLVNWSVMHENGHTEEGQAAFPLDAAGSQGKTNKTGIQAMGSTMTYARRYLICNLFNIATDDDNDGNGQQQRPPNKQYSWANTITENLPENATPREKAEAIADALRAQFGRMKGSRQIDNEWDRRAAIIGELESKHFDLWEAVIETYEQRRHQLDEERIEKSRE</sequence>
<protein>
    <submittedName>
        <fullName evidence="2">ERF superfamily protein</fullName>
    </submittedName>
</protein>
<gene>
    <name evidence="2" type="ORF">SAMN06265373_11718</name>
</gene>
<evidence type="ECO:0000256" key="1">
    <source>
        <dbReference type="SAM" id="Coils"/>
    </source>
</evidence>
<dbReference type="Proteomes" id="UP001157961">
    <property type="component" value="Unassembled WGS sequence"/>
</dbReference>
<accession>A0ABY1PMG9</accession>
<dbReference type="InterPro" id="IPR007499">
    <property type="entry name" value="ERF_bacteria_virus"/>
</dbReference>
<proteinExistence type="predicted"/>
<organism evidence="2 3">
    <name type="scientific">Shimia sagamensis</name>
    <dbReference type="NCBI Taxonomy" id="1566352"/>
    <lineage>
        <taxon>Bacteria</taxon>
        <taxon>Pseudomonadati</taxon>
        <taxon>Pseudomonadota</taxon>
        <taxon>Alphaproteobacteria</taxon>
        <taxon>Rhodobacterales</taxon>
        <taxon>Roseobacteraceae</taxon>
    </lineage>
</organism>
<dbReference type="EMBL" id="FXTY01000017">
    <property type="protein sequence ID" value="SMP36556.1"/>
    <property type="molecule type" value="Genomic_DNA"/>
</dbReference>
<reference evidence="2 3" key="1">
    <citation type="submission" date="2017-05" db="EMBL/GenBank/DDBJ databases">
        <authorList>
            <person name="Varghese N."/>
            <person name="Submissions S."/>
        </authorList>
    </citation>
    <scope>NUCLEOTIDE SEQUENCE [LARGE SCALE GENOMIC DNA]</scope>
    <source>
        <strain evidence="2 3">DSM 29734</strain>
    </source>
</reference>
<dbReference type="RefSeq" id="WP_283428077.1">
    <property type="nucleotide sequence ID" value="NZ_FXTY01000017.1"/>
</dbReference>
<feature type="coiled-coil region" evidence="1">
    <location>
        <begin position="263"/>
        <end position="290"/>
    </location>
</feature>
<keyword evidence="3" id="KW-1185">Reference proteome</keyword>
<evidence type="ECO:0000313" key="3">
    <source>
        <dbReference type="Proteomes" id="UP001157961"/>
    </source>
</evidence>
<name>A0ABY1PMG9_9RHOB</name>
<comment type="caution">
    <text evidence="2">The sequence shown here is derived from an EMBL/GenBank/DDBJ whole genome shotgun (WGS) entry which is preliminary data.</text>
</comment>
<keyword evidence="1" id="KW-0175">Coiled coil</keyword>